<comment type="similarity">
    <text evidence="2">Belongs to the BUD31 (G10) family.</text>
</comment>
<dbReference type="AlphaFoldDB" id="A0A8C5QS20"/>
<comment type="subcellular location">
    <subcellularLocation>
        <location evidence="1">Nucleus</location>
    </subcellularLocation>
</comment>
<keyword evidence="3" id="KW-0539">Nucleus</keyword>
<protein>
    <submittedName>
        <fullName evidence="4">Uncharacterized protein</fullName>
    </submittedName>
</protein>
<dbReference type="GO" id="GO:0005634">
    <property type="term" value="C:nucleus"/>
    <property type="evidence" value="ECO:0007669"/>
    <property type="project" value="UniProtKB-SubCell"/>
</dbReference>
<evidence type="ECO:0000256" key="1">
    <source>
        <dbReference type="ARBA" id="ARBA00004123"/>
    </source>
</evidence>
<reference evidence="4" key="1">
    <citation type="submission" date="2025-08" db="UniProtKB">
        <authorList>
            <consortium name="Ensembl"/>
        </authorList>
    </citation>
    <scope>IDENTIFICATION</scope>
</reference>
<evidence type="ECO:0000256" key="2">
    <source>
        <dbReference type="ARBA" id="ARBA00005287"/>
    </source>
</evidence>
<dbReference type="Ensembl" id="ENSLLET00000042379.1">
    <property type="protein sequence ID" value="ENSLLEP00000040726.1"/>
    <property type="gene ID" value="ENSLLEG00000025896.1"/>
</dbReference>
<dbReference type="InterPro" id="IPR001748">
    <property type="entry name" value="BUD31"/>
</dbReference>
<accession>A0A8C5QS20</accession>
<name>A0A8C5QS20_9ANUR</name>
<organism evidence="4 5">
    <name type="scientific">Leptobrachium leishanense</name>
    <name type="common">Leishan spiny toad</name>
    <dbReference type="NCBI Taxonomy" id="445787"/>
    <lineage>
        <taxon>Eukaryota</taxon>
        <taxon>Metazoa</taxon>
        <taxon>Chordata</taxon>
        <taxon>Craniata</taxon>
        <taxon>Vertebrata</taxon>
        <taxon>Euteleostomi</taxon>
        <taxon>Amphibia</taxon>
        <taxon>Batrachia</taxon>
        <taxon>Anura</taxon>
        <taxon>Pelobatoidea</taxon>
        <taxon>Megophryidae</taxon>
        <taxon>Leptobrachium</taxon>
    </lineage>
</organism>
<sequence>MVTVVLLPDCYRELNEKEMSSSHFSRGLDLEDREAEISDTTAVCLKKSKITFIYIFRIHHMPTSYILLIFSNNPPYLQSLYQDGYIEISLIFKYVLDGEYVCTIRCLAQGNLLDRCTCRDSILCLHGLHSHRAVICGCHLMGRLDTEGNV</sequence>
<reference evidence="4" key="2">
    <citation type="submission" date="2025-09" db="UniProtKB">
        <authorList>
            <consortium name="Ensembl"/>
        </authorList>
    </citation>
    <scope>IDENTIFICATION</scope>
</reference>
<keyword evidence="5" id="KW-1185">Reference proteome</keyword>
<dbReference type="Pfam" id="PF01125">
    <property type="entry name" value="BUD31"/>
    <property type="match status" value="1"/>
</dbReference>
<evidence type="ECO:0000313" key="5">
    <source>
        <dbReference type="Proteomes" id="UP000694569"/>
    </source>
</evidence>
<dbReference type="Proteomes" id="UP000694569">
    <property type="component" value="Unplaced"/>
</dbReference>
<evidence type="ECO:0000256" key="3">
    <source>
        <dbReference type="ARBA" id="ARBA00023242"/>
    </source>
</evidence>
<evidence type="ECO:0000313" key="4">
    <source>
        <dbReference type="Ensembl" id="ENSLLEP00000040726.1"/>
    </source>
</evidence>
<proteinExistence type="inferred from homology"/>